<feature type="domain" description="Core-binding (CB)" evidence="6">
    <location>
        <begin position="20"/>
        <end position="103"/>
    </location>
</feature>
<dbReference type="PROSITE" id="PS51900">
    <property type="entry name" value="CB"/>
    <property type="match status" value="1"/>
</dbReference>
<evidence type="ECO:0000256" key="4">
    <source>
        <dbReference type="PROSITE-ProRule" id="PRU01248"/>
    </source>
</evidence>
<dbReference type="PANTHER" id="PTHR30349:SF91">
    <property type="entry name" value="INTA PROTEIN"/>
    <property type="match status" value="1"/>
</dbReference>
<feature type="domain" description="Tyr recombinase" evidence="5">
    <location>
        <begin position="125"/>
        <end position="261"/>
    </location>
</feature>
<dbReference type="InterPro" id="IPR004107">
    <property type="entry name" value="Integrase_SAM-like_N"/>
</dbReference>
<dbReference type="PANTHER" id="PTHR30349">
    <property type="entry name" value="PHAGE INTEGRASE-RELATED"/>
    <property type="match status" value="1"/>
</dbReference>
<evidence type="ECO:0000256" key="3">
    <source>
        <dbReference type="ARBA" id="ARBA00023172"/>
    </source>
</evidence>
<proteinExistence type="predicted"/>
<keyword evidence="3" id="KW-0233">DNA recombination</keyword>
<gene>
    <name evidence="7" type="ORF">AVDCRST_MAG93-793</name>
</gene>
<dbReference type="PROSITE" id="PS51898">
    <property type="entry name" value="TYR_RECOMBINASE"/>
    <property type="match status" value="1"/>
</dbReference>
<dbReference type="Pfam" id="PF14659">
    <property type="entry name" value="Phage_int_SAM_3"/>
    <property type="match status" value="1"/>
</dbReference>
<reference evidence="7" key="1">
    <citation type="submission" date="2020-02" db="EMBL/GenBank/DDBJ databases">
        <authorList>
            <person name="Meier V. D."/>
        </authorList>
    </citation>
    <scope>NUCLEOTIDE SEQUENCE</scope>
    <source>
        <strain evidence="7">AVDCRST_MAG93</strain>
    </source>
</reference>
<dbReference type="Gene3D" id="1.10.443.10">
    <property type="entry name" value="Intergrase catalytic core"/>
    <property type="match status" value="1"/>
</dbReference>
<evidence type="ECO:0000256" key="1">
    <source>
        <dbReference type="ARBA" id="ARBA00022908"/>
    </source>
</evidence>
<keyword evidence="1" id="KW-0229">DNA integration</keyword>
<evidence type="ECO:0000313" key="7">
    <source>
        <dbReference type="EMBL" id="CAA9228819.1"/>
    </source>
</evidence>
<evidence type="ECO:0000259" key="6">
    <source>
        <dbReference type="PROSITE" id="PS51900"/>
    </source>
</evidence>
<dbReference type="EMBL" id="CADCTR010000257">
    <property type="protein sequence ID" value="CAA9228819.1"/>
    <property type="molecule type" value="Genomic_DNA"/>
</dbReference>
<evidence type="ECO:0008006" key="8">
    <source>
        <dbReference type="Google" id="ProtNLM"/>
    </source>
</evidence>
<dbReference type="InterPro" id="IPR013762">
    <property type="entry name" value="Integrase-like_cat_sf"/>
</dbReference>
<evidence type="ECO:0000256" key="2">
    <source>
        <dbReference type="ARBA" id="ARBA00023125"/>
    </source>
</evidence>
<keyword evidence="2 4" id="KW-0238">DNA-binding</keyword>
<dbReference type="GO" id="GO:0003677">
    <property type="term" value="F:DNA binding"/>
    <property type="evidence" value="ECO:0007669"/>
    <property type="project" value="UniProtKB-UniRule"/>
</dbReference>
<name>A0A6J4HN41_9CHLR</name>
<dbReference type="GO" id="GO:0015074">
    <property type="term" value="P:DNA integration"/>
    <property type="evidence" value="ECO:0007669"/>
    <property type="project" value="UniProtKB-KW"/>
</dbReference>
<organism evidence="7">
    <name type="scientific">uncultured Chloroflexia bacterium</name>
    <dbReference type="NCBI Taxonomy" id="1672391"/>
    <lineage>
        <taxon>Bacteria</taxon>
        <taxon>Bacillati</taxon>
        <taxon>Chloroflexota</taxon>
        <taxon>Chloroflexia</taxon>
        <taxon>environmental samples</taxon>
    </lineage>
</organism>
<dbReference type="AlphaFoldDB" id="A0A6J4HN41"/>
<dbReference type="Gene3D" id="1.10.150.130">
    <property type="match status" value="1"/>
</dbReference>
<dbReference type="GO" id="GO:0006310">
    <property type="term" value="P:DNA recombination"/>
    <property type="evidence" value="ECO:0007669"/>
    <property type="project" value="UniProtKB-KW"/>
</dbReference>
<protein>
    <recommendedName>
        <fullName evidence="8">Tyr recombinase domain-containing protein</fullName>
    </recommendedName>
</protein>
<feature type="non-terminal residue" evidence="7">
    <location>
        <position position="261"/>
    </location>
</feature>
<dbReference type="Pfam" id="PF00589">
    <property type="entry name" value="Phage_integrase"/>
    <property type="match status" value="1"/>
</dbReference>
<dbReference type="InterPro" id="IPR044068">
    <property type="entry name" value="CB"/>
</dbReference>
<dbReference type="InterPro" id="IPR002104">
    <property type="entry name" value="Integrase_catalytic"/>
</dbReference>
<evidence type="ECO:0000259" key="5">
    <source>
        <dbReference type="PROSITE" id="PS51898"/>
    </source>
</evidence>
<dbReference type="InterPro" id="IPR050090">
    <property type="entry name" value="Tyrosine_recombinase_XerCD"/>
</dbReference>
<sequence>MSDADRGMVFDAGTLTPGDYYLDRWLADYLEPQVNQGKLEHSTYVRDAGIVRNHTKPHLGRRKLKDLNRAEVRSFYNQKAKELVPRSVGYVHATLQKALKQAVRDDLVPRNVADGERPRSSRCKKEVKALSPTQVRALLYAARGIRNEALYVVAVHTGLRQGELLGLRWSDVDLEAGKLSVTRSLKVTADGLAFGAPKNQASRRSVPLNKSVITALRAHRLRQNEERLSVPEWHDYGLVFPNRVGQATDHNNLYYREFKPL</sequence>
<accession>A0A6J4HN41</accession>
<dbReference type="CDD" id="cd01189">
    <property type="entry name" value="INT_ICEBs1_C_like"/>
    <property type="match status" value="1"/>
</dbReference>
<dbReference type="InterPro" id="IPR011010">
    <property type="entry name" value="DNA_brk_join_enz"/>
</dbReference>
<dbReference type="InterPro" id="IPR010998">
    <property type="entry name" value="Integrase_recombinase_N"/>
</dbReference>
<dbReference type="SUPFAM" id="SSF56349">
    <property type="entry name" value="DNA breaking-rejoining enzymes"/>
    <property type="match status" value="1"/>
</dbReference>